<evidence type="ECO:0000313" key="1">
    <source>
        <dbReference type="Proteomes" id="UP000887576"/>
    </source>
</evidence>
<sequence length="156" mass="17241">MGVCQSQEEKELQSKTKQIDKELMQGHAANSKIVKLLLLGAGESGKSTLLKQMRILHDHGFSEEEMIKQKAVVFNNLIQGMASIIRGMNQLNIPFNNPGLEADARMILDVIKRGEESEAPPPEVTKALVRLWADKAVNSTGMNRGNEFQLSESAPQ</sequence>
<protein>
    <submittedName>
        <fullName evidence="2">Uncharacterized protein</fullName>
    </submittedName>
</protein>
<accession>A0AC34RPM0</accession>
<name>A0AC34RPM0_9BILA</name>
<organism evidence="1 2">
    <name type="scientific">Panagrolaimus sp. JU765</name>
    <dbReference type="NCBI Taxonomy" id="591449"/>
    <lineage>
        <taxon>Eukaryota</taxon>
        <taxon>Metazoa</taxon>
        <taxon>Ecdysozoa</taxon>
        <taxon>Nematoda</taxon>
        <taxon>Chromadorea</taxon>
        <taxon>Rhabditida</taxon>
        <taxon>Tylenchina</taxon>
        <taxon>Panagrolaimomorpha</taxon>
        <taxon>Panagrolaimoidea</taxon>
        <taxon>Panagrolaimidae</taxon>
        <taxon>Panagrolaimus</taxon>
    </lineage>
</organism>
<dbReference type="WBParaSite" id="JU765_v2.g8971.t1">
    <property type="protein sequence ID" value="JU765_v2.g8971.t1"/>
    <property type="gene ID" value="JU765_v2.g8971"/>
</dbReference>
<reference evidence="2" key="1">
    <citation type="submission" date="2022-11" db="UniProtKB">
        <authorList>
            <consortium name="WormBaseParasite"/>
        </authorList>
    </citation>
    <scope>IDENTIFICATION</scope>
</reference>
<proteinExistence type="predicted"/>
<evidence type="ECO:0000313" key="2">
    <source>
        <dbReference type="WBParaSite" id="JU765_v2.g8971.t1"/>
    </source>
</evidence>
<dbReference type="Proteomes" id="UP000887576">
    <property type="component" value="Unplaced"/>
</dbReference>